<proteinExistence type="predicted"/>
<evidence type="ECO:0000313" key="2">
    <source>
        <dbReference type="Proteomes" id="UP000789901"/>
    </source>
</evidence>
<evidence type="ECO:0000313" key="1">
    <source>
        <dbReference type="EMBL" id="CAG8584748.1"/>
    </source>
</evidence>
<reference evidence="1 2" key="1">
    <citation type="submission" date="2021-06" db="EMBL/GenBank/DDBJ databases">
        <authorList>
            <person name="Kallberg Y."/>
            <person name="Tangrot J."/>
            <person name="Rosling A."/>
        </authorList>
    </citation>
    <scope>NUCLEOTIDE SEQUENCE [LARGE SCALE GENOMIC DNA]</scope>
    <source>
        <strain evidence="1 2">120-4 pot B 10/14</strain>
    </source>
</reference>
<name>A0ABN7UFL3_GIGMA</name>
<gene>
    <name evidence="1" type="ORF">GMARGA_LOCUS6120</name>
</gene>
<dbReference type="EMBL" id="CAJVQB010002708">
    <property type="protein sequence ID" value="CAG8584748.1"/>
    <property type="molecule type" value="Genomic_DNA"/>
</dbReference>
<accession>A0ABN7UFL3</accession>
<protein>
    <submittedName>
        <fullName evidence="1">3864_t:CDS:1</fullName>
    </submittedName>
</protein>
<comment type="caution">
    <text evidence="1">The sequence shown here is derived from an EMBL/GenBank/DDBJ whole genome shotgun (WGS) entry which is preliminary data.</text>
</comment>
<organism evidence="1 2">
    <name type="scientific">Gigaspora margarita</name>
    <dbReference type="NCBI Taxonomy" id="4874"/>
    <lineage>
        <taxon>Eukaryota</taxon>
        <taxon>Fungi</taxon>
        <taxon>Fungi incertae sedis</taxon>
        <taxon>Mucoromycota</taxon>
        <taxon>Glomeromycotina</taxon>
        <taxon>Glomeromycetes</taxon>
        <taxon>Diversisporales</taxon>
        <taxon>Gigasporaceae</taxon>
        <taxon>Gigaspora</taxon>
    </lineage>
</organism>
<dbReference type="Proteomes" id="UP000789901">
    <property type="component" value="Unassembled WGS sequence"/>
</dbReference>
<keyword evidence="2" id="KW-1185">Reference proteome</keyword>
<sequence length="50" mass="5812">MTRHHASHFITDAFISLDGKEFISDCLRLRKRPLYLSEVKNEHPETVNSA</sequence>